<sequence>MGKEDLALTLLRARFRHGCALAALVALAAAAAAPSVVGGSSSCDLFQGRWVADASYPLFDGLGFLEAWRGKTVMFVGDSLSMNQWVSLACMLHAAAPGPARVSSTTGDPVSSVRFEDYDLSVVLYFSKFLVDVVQEDVGRVLKLDSMQGADSWRGAHLLVFNTWHWWTYKGASQVWDYMQEGNTTYNDMDRLAAFSKGLATWARSMEQESDGAAPASGGCFQQTRPRQVATDGDERVFPQQVVVRGVIASMSTPVSLLDITSLSQLRIDAHPSVYGGPGRDGMDCTHWCIAGLPDAWNHILYAMLLQGT</sequence>
<evidence type="ECO:0000256" key="1">
    <source>
        <dbReference type="ARBA" id="ARBA00007727"/>
    </source>
</evidence>
<dbReference type="GO" id="GO:0005794">
    <property type="term" value="C:Golgi apparatus"/>
    <property type="evidence" value="ECO:0007669"/>
    <property type="project" value="TreeGrafter"/>
</dbReference>
<proteinExistence type="inferred from homology"/>
<dbReference type="GO" id="GO:0016413">
    <property type="term" value="F:O-acetyltransferase activity"/>
    <property type="evidence" value="ECO:0007669"/>
    <property type="project" value="InterPro"/>
</dbReference>
<accession>N1R043</accession>
<dbReference type="EnsemblPlants" id="EMT15141">
    <property type="protein sequence ID" value="EMT15141"/>
    <property type="gene ID" value="F775_15942"/>
</dbReference>
<name>N1R043_AEGTA</name>
<protein>
    <recommendedName>
        <fullName evidence="2">Trichome birefringence-like C-terminal domain-containing protein</fullName>
    </recommendedName>
</protein>
<dbReference type="PANTHER" id="PTHR32285">
    <property type="entry name" value="PROTEIN TRICHOME BIREFRINGENCE-LIKE 9-RELATED"/>
    <property type="match status" value="1"/>
</dbReference>
<evidence type="ECO:0000313" key="3">
    <source>
        <dbReference type="EnsemblPlants" id="EMT15141"/>
    </source>
</evidence>
<evidence type="ECO:0000259" key="2">
    <source>
        <dbReference type="Pfam" id="PF13839"/>
    </source>
</evidence>
<reference evidence="3" key="1">
    <citation type="submission" date="2015-06" db="UniProtKB">
        <authorList>
            <consortium name="EnsemblPlants"/>
        </authorList>
    </citation>
    <scope>IDENTIFICATION</scope>
</reference>
<dbReference type="AlphaFoldDB" id="N1R043"/>
<feature type="domain" description="Trichome birefringence-like C-terminal" evidence="2">
    <location>
        <begin position="217"/>
        <end position="304"/>
    </location>
</feature>
<dbReference type="InterPro" id="IPR029962">
    <property type="entry name" value="TBL"/>
</dbReference>
<organism evidence="3">
    <name type="scientific">Aegilops tauschii</name>
    <name type="common">Tausch's goatgrass</name>
    <name type="synonym">Aegilops squarrosa</name>
    <dbReference type="NCBI Taxonomy" id="37682"/>
    <lineage>
        <taxon>Eukaryota</taxon>
        <taxon>Viridiplantae</taxon>
        <taxon>Streptophyta</taxon>
        <taxon>Embryophyta</taxon>
        <taxon>Tracheophyta</taxon>
        <taxon>Spermatophyta</taxon>
        <taxon>Magnoliopsida</taxon>
        <taxon>Liliopsida</taxon>
        <taxon>Poales</taxon>
        <taxon>Poaceae</taxon>
        <taxon>BOP clade</taxon>
        <taxon>Pooideae</taxon>
        <taxon>Triticodae</taxon>
        <taxon>Triticeae</taxon>
        <taxon>Triticinae</taxon>
        <taxon>Aegilops</taxon>
    </lineage>
</organism>
<dbReference type="Pfam" id="PF13839">
    <property type="entry name" value="PC-Esterase"/>
    <property type="match status" value="2"/>
</dbReference>
<comment type="similarity">
    <text evidence="1">Belongs to the PC-esterase family. TBL subfamily.</text>
</comment>
<dbReference type="PANTHER" id="PTHR32285:SF44">
    <property type="entry name" value="OS06G0531400 PROTEIN"/>
    <property type="match status" value="1"/>
</dbReference>
<feature type="domain" description="Trichome birefringence-like C-terminal" evidence="2">
    <location>
        <begin position="57"/>
        <end position="211"/>
    </location>
</feature>
<dbReference type="InterPro" id="IPR026057">
    <property type="entry name" value="TBL_C"/>
</dbReference>